<keyword evidence="2" id="KW-1185">Reference proteome</keyword>
<protein>
    <submittedName>
        <fullName evidence="1">Uncharacterized protein</fullName>
    </submittedName>
</protein>
<gene>
    <name evidence="1" type="ORF">SVUK_LOCUS16886</name>
</gene>
<dbReference type="EMBL" id="UYYB01115046">
    <property type="protein sequence ID" value="VDM81888.1"/>
    <property type="molecule type" value="Genomic_DNA"/>
</dbReference>
<dbReference type="PANTHER" id="PTHR38332">
    <property type="entry name" value="PROTEIN CBG11604"/>
    <property type="match status" value="1"/>
</dbReference>
<dbReference type="AlphaFoldDB" id="A0A3P7LS22"/>
<proteinExistence type="predicted"/>
<sequence>MYQNARDSPILTFAMQVQSTKNLTSKRLFFPYNIFNTVLDRRRGPMSRALFLQMLFCGKSFCNTALPEFAKFCPKTRLSQTTILWFYGFLPSLLPPPLYLKVNAFWFESHLYDLYITTIQLLLQKKNLGHVTCAVQQREAASVTNYHHPCWAFKKGRQGLFPADHCIKIIGHRAAVTISSIAAENTSKTMIIRTCALDSGTLTADTDTGQKSCKWRRSSRTCNQERTIL</sequence>
<reference evidence="1 2" key="1">
    <citation type="submission" date="2018-11" db="EMBL/GenBank/DDBJ databases">
        <authorList>
            <consortium name="Pathogen Informatics"/>
        </authorList>
    </citation>
    <scope>NUCLEOTIDE SEQUENCE [LARGE SCALE GENOMIC DNA]</scope>
</reference>
<accession>A0A3P7LS22</accession>
<dbReference type="OrthoDB" id="428346at2759"/>
<evidence type="ECO:0000313" key="1">
    <source>
        <dbReference type="EMBL" id="VDM81888.1"/>
    </source>
</evidence>
<evidence type="ECO:0000313" key="2">
    <source>
        <dbReference type="Proteomes" id="UP000270094"/>
    </source>
</evidence>
<organism evidence="1 2">
    <name type="scientific">Strongylus vulgaris</name>
    <name type="common">Blood worm</name>
    <dbReference type="NCBI Taxonomy" id="40348"/>
    <lineage>
        <taxon>Eukaryota</taxon>
        <taxon>Metazoa</taxon>
        <taxon>Ecdysozoa</taxon>
        <taxon>Nematoda</taxon>
        <taxon>Chromadorea</taxon>
        <taxon>Rhabditida</taxon>
        <taxon>Rhabditina</taxon>
        <taxon>Rhabditomorpha</taxon>
        <taxon>Strongyloidea</taxon>
        <taxon>Strongylidae</taxon>
        <taxon>Strongylus</taxon>
    </lineage>
</organism>
<dbReference type="PANTHER" id="PTHR38332:SF1">
    <property type="entry name" value="RE49668P"/>
    <property type="match status" value="1"/>
</dbReference>
<name>A0A3P7LS22_STRVU</name>
<dbReference type="Proteomes" id="UP000270094">
    <property type="component" value="Unassembled WGS sequence"/>
</dbReference>